<comment type="caution">
    <text evidence="2">The sequence shown here is derived from an EMBL/GenBank/DDBJ whole genome shotgun (WGS) entry which is preliminary data.</text>
</comment>
<accession>A0A2T9YUJ3</accession>
<evidence type="ECO:0008006" key="4">
    <source>
        <dbReference type="Google" id="ProtNLM"/>
    </source>
</evidence>
<proteinExistence type="predicted"/>
<reference evidence="2 3" key="1">
    <citation type="journal article" date="2018" name="MBio">
        <title>Comparative Genomics Reveals the Core Gene Toolbox for the Fungus-Insect Symbiosis.</title>
        <authorList>
            <person name="Wang Y."/>
            <person name="Stata M."/>
            <person name="Wang W."/>
            <person name="Stajich J.E."/>
            <person name="White M.M."/>
            <person name="Moncalvo J.M."/>
        </authorList>
    </citation>
    <scope>NUCLEOTIDE SEQUENCE [LARGE SCALE GENOMIC DNA]</scope>
    <source>
        <strain evidence="2 3">AUS-77-4</strain>
    </source>
</reference>
<keyword evidence="1" id="KW-0812">Transmembrane</keyword>
<evidence type="ECO:0000313" key="3">
    <source>
        <dbReference type="Proteomes" id="UP000245699"/>
    </source>
</evidence>
<keyword evidence="1" id="KW-0472">Membrane</keyword>
<evidence type="ECO:0000313" key="2">
    <source>
        <dbReference type="EMBL" id="PVU95966.1"/>
    </source>
</evidence>
<feature type="transmembrane region" description="Helical" evidence="1">
    <location>
        <begin position="84"/>
        <end position="107"/>
    </location>
</feature>
<sequence>MNPEYHKQAFDPYQAAGPEFYNEQPIIEEYAPQAPRDAPNFFQSDIGKLVNNFVDEPKKNEKGTKNTLMILELLAVSTVFCGKFSFNIISLFFSSVILVIMFLVLAIKKSPCGGDSCSYFGYRGFYMHGNGIAYSADDSDVKTYCIPIGGITEHYATISAEIFGQVTDEFNVESFLCNRCMRVSGPNGHVFVKISGVCTSCSKGDIAISQKAFDTISTGEKTPMPVSWGPCYP</sequence>
<gene>
    <name evidence="2" type="ORF">BB559_002543</name>
</gene>
<organism evidence="2 3">
    <name type="scientific">Furculomyces boomerangus</name>
    <dbReference type="NCBI Taxonomy" id="61424"/>
    <lineage>
        <taxon>Eukaryota</taxon>
        <taxon>Fungi</taxon>
        <taxon>Fungi incertae sedis</taxon>
        <taxon>Zoopagomycota</taxon>
        <taxon>Kickxellomycotina</taxon>
        <taxon>Harpellomycetes</taxon>
        <taxon>Harpellales</taxon>
        <taxon>Harpellaceae</taxon>
        <taxon>Furculomyces</taxon>
    </lineage>
</organism>
<name>A0A2T9YUJ3_9FUNG</name>
<dbReference type="Gene3D" id="2.40.40.10">
    <property type="entry name" value="RlpA-like domain"/>
    <property type="match status" value="1"/>
</dbReference>
<protein>
    <recommendedName>
        <fullName evidence="4">RlpA-like protein double-psi beta-barrel domain-containing protein</fullName>
    </recommendedName>
</protein>
<dbReference type="SUPFAM" id="SSF50685">
    <property type="entry name" value="Barwin-like endoglucanases"/>
    <property type="match status" value="1"/>
</dbReference>
<keyword evidence="1" id="KW-1133">Transmembrane helix</keyword>
<keyword evidence="3" id="KW-1185">Reference proteome</keyword>
<dbReference type="Proteomes" id="UP000245699">
    <property type="component" value="Unassembled WGS sequence"/>
</dbReference>
<dbReference type="CDD" id="cd22191">
    <property type="entry name" value="DPBB_RlpA_EXP_N-like"/>
    <property type="match status" value="1"/>
</dbReference>
<evidence type="ECO:0000256" key="1">
    <source>
        <dbReference type="SAM" id="Phobius"/>
    </source>
</evidence>
<dbReference type="AlphaFoldDB" id="A0A2T9YUJ3"/>
<dbReference type="EMBL" id="MBFT01000163">
    <property type="protein sequence ID" value="PVU95966.1"/>
    <property type="molecule type" value="Genomic_DNA"/>
</dbReference>
<dbReference type="InterPro" id="IPR036908">
    <property type="entry name" value="RlpA-like_sf"/>
</dbReference>
<dbReference type="OrthoDB" id="406505at2759"/>